<evidence type="ECO:0000313" key="4">
    <source>
        <dbReference type="EMBL" id="KAF2154083.1"/>
    </source>
</evidence>
<keyword evidence="2" id="KW-0812">Transmembrane</keyword>
<dbReference type="EMBL" id="ML996084">
    <property type="protein sequence ID" value="KAF2154083.1"/>
    <property type="molecule type" value="Genomic_DNA"/>
</dbReference>
<accession>A0A9P4J7X5</accession>
<evidence type="ECO:0000256" key="3">
    <source>
        <dbReference type="SAM" id="SignalP"/>
    </source>
</evidence>
<organism evidence="4 5">
    <name type="scientific">Myriangium duriaei CBS 260.36</name>
    <dbReference type="NCBI Taxonomy" id="1168546"/>
    <lineage>
        <taxon>Eukaryota</taxon>
        <taxon>Fungi</taxon>
        <taxon>Dikarya</taxon>
        <taxon>Ascomycota</taxon>
        <taxon>Pezizomycotina</taxon>
        <taxon>Dothideomycetes</taxon>
        <taxon>Dothideomycetidae</taxon>
        <taxon>Myriangiales</taxon>
        <taxon>Myriangiaceae</taxon>
        <taxon>Myriangium</taxon>
    </lineage>
</organism>
<keyword evidence="2" id="KW-0472">Membrane</keyword>
<protein>
    <recommendedName>
        <fullName evidence="6">Peptidyl-tRNA hydrolase</fullName>
    </recommendedName>
</protein>
<feature type="chain" id="PRO_5040242336" description="Peptidyl-tRNA hydrolase" evidence="3">
    <location>
        <begin position="17"/>
        <end position="277"/>
    </location>
</feature>
<name>A0A9P4J7X5_9PEZI</name>
<dbReference type="Proteomes" id="UP000799439">
    <property type="component" value="Unassembled WGS sequence"/>
</dbReference>
<dbReference type="OrthoDB" id="1733656at2759"/>
<feature type="signal peptide" evidence="3">
    <location>
        <begin position="1"/>
        <end position="16"/>
    </location>
</feature>
<keyword evidence="5" id="KW-1185">Reference proteome</keyword>
<evidence type="ECO:0000256" key="2">
    <source>
        <dbReference type="SAM" id="Phobius"/>
    </source>
</evidence>
<comment type="caution">
    <text evidence="4">The sequence shown here is derived from an EMBL/GenBank/DDBJ whole genome shotgun (WGS) entry which is preliminary data.</text>
</comment>
<reference evidence="4" key="1">
    <citation type="journal article" date="2020" name="Stud. Mycol.">
        <title>101 Dothideomycetes genomes: a test case for predicting lifestyles and emergence of pathogens.</title>
        <authorList>
            <person name="Haridas S."/>
            <person name="Albert R."/>
            <person name="Binder M."/>
            <person name="Bloem J."/>
            <person name="Labutti K."/>
            <person name="Salamov A."/>
            <person name="Andreopoulos B."/>
            <person name="Baker S."/>
            <person name="Barry K."/>
            <person name="Bills G."/>
            <person name="Bluhm B."/>
            <person name="Cannon C."/>
            <person name="Castanera R."/>
            <person name="Culley D."/>
            <person name="Daum C."/>
            <person name="Ezra D."/>
            <person name="Gonzalez J."/>
            <person name="Henrissat B."/>
            <person name="Kuo A."/>
            <person name="Liang C."/>
            <person name="Lipzen A."/>
            <person name="Lutzoni F."/>
            <person name="Magnuson J."/>
            <person name="Mondo S."/>
            <person name="Nolan M."/>
            <person name="Ohm R."/>
            <person name="Pangilinan J."/>
            <person name="Park H.-J."/>
            <person name="Ramirez L."/>
            <person name="Alfaro M."/>
            <person name="Sun H."/>
            <person name="Tritt A."/>
            <person name="Yoshinaga Y."/>
            <person name="Zwiers L.-H."/>
            <person name="Turgeon B."/>
            <person name="Goodwin S."/>
            <person name="Spatafora J."/>
            <person name="Crous P."/>
            <person name="Grigoriev I."/>
        </authorList>
    </citation>
    <scope>NUCLEOTIDE SEQUENCE</scope>
    <source>
        <strain evidence="4">CBS 260.36</strain>
    </source>
</reference>
<gene>
    <name evidence="4" type="ORF">K461DRAFT_277152</name>
</gene>
<proteinExistence type="predicted"/>
<evidence type="ECO:0000256" key="1">
    <source>
        <dbReference type="SAM" id="MobiDB-lite"/>
    </source>
</evidence>
<dbReference type="AlphaFoldDB" id="A0A9P4J7X5"/>
<feature type="region of interest" description="Disordered" evidence="1">
    <location>
        <begin position="253"/>
        <end position="277"/>
    </location>
</feature>
<evidence type="ECO:0000313" key="5">
    <source>
        <dbReference type="Proteomes" id="UP000799439"/>
    </source>
</evidence>
<feature type="transmembrane region" description="Helical" evidence="2">
    <location>
        <begin position="226"/>
        <end position="245"/>
    </location>
</feature>
<sequence length="277" mass="29512">MRTAAAFLALGALASAQQQVPLADQVKGWFAKASSAVNSFGSAASATAAASIPNPVNAGAAAVAASQVHPLTLENYKATLAPGAATASPGIEDWMIYVTGGNKSCYGLCENADREWNKSVPLLSATKGSPRLASIDCEAERVLCHAWSASPPSILYLRVPQPQADQSQAPTEIRYINLNRTAIAASEIAELYTKDGYKKTEVYEGFWHPFDGTLAKANLNIPFGYAIYYFSLVPSWAFMIGISMLSRTVMSRRMAPPPQQRRPQQGGAQARPAAASK</sequence>
<keyword evidence="2" id="KW-1133">Transmembrane helix</keyword>
<feature type="compositionally biased region" description="Low complexity" evidence="1">
    <location>
        <begin position="261"/>
        <end position="277"/>
    </location>
</feature>
<keyword evidence="3" id="KW-0732">Signal</keyword>
<evidence type="ECO:0008006" key="6">
    <source>
        <dbReference type="Google" id="ProtNLM"/>
    </source>
</evidence>